<sequence length="181" mass="19626">MKQFLLLISLFLFTHFATAQVHFGIGGGGSAGVGDISPFSSAGYSAYVELSYDFNENMVAVLSGQVNGFIALPLDVSLAQAWYQIPVMAIGRYYILPKDGESMFKPFVQGGLGGVKSYYLKADPLNPSGDPQLIDDFWSFGYKVGVGVGLSIFNVQLNYLNSGKYHEYTLGSMDITVGLLF</sequence>
<dbReference type="InterPro" id="IPR011250">
    <property type="entry name" value="OMP/PagP_B-barrel"/>
</dbReference>
<dbReference type="Gene3D" id="2.40.160.20">
    <property type="match status" value="1"/>
</dbReference>
<name>A0A3Q9FIS5_9BACT</name>
<dbReference type="KEGG" id="fll:EI427_01830"/>
<keyword evidence="1" id="KW-0732">Signal</keyword>
<dbReference type="SUPFAM" id="SSF56925">
    <property type="entry name" value="OMPA-like"/>
    <property type="match status" value="1"/>
</dbReference>
<evidence type="ECO:0000256" key="1">
    <source>
        <dbReference type="SAM" id="SignalP"/>
    </source>
</evidence>
<dbReference type="OrthoDB" id="978481at2"/>
<accession>A0A3Q9FIS5</accession>
<proteinExistence type="predicted"/>
<dbReference type="AlphaFoldDB" id="A0A3Q9FIS5"/>
<evidence type="ECO:0000313" key="3">
    <source>
        <dbReference type="Proteomes" id="UP000267268"/>
    </source>
</evidence>
<dbReference type="EMBL" id="CP034562">
    <property type="protein sequence ID" value="AZQ60999.1"/>
    <property type="molecule type" value="Genomic_DNA"/>
</dbReference>
<protein>
    <recommendedName>
        <fullName evidence="4">Outer membrane protein beta-barrel domain-containing protein</fullName>
    </recommendedName>
</protein>
<organism evidence="2 3">
    <name type="scientific">Flammeovirga pectinis</name>
    <dbReference type="NCBI Taxonomy" id="2494373"/>
    <lineage>
        <taxon>Bacteria</taxon>
        <taxon>Pseudomonadati</taxon>
        <taxon>Bacteroidota</taxon>
        <taxon>Cytophagia</taxon>
        <taxon>Cytophagales</taxon>
        <taxon>Flammeovirgaceae</taxon>
        <taxon>Flammeovirga</taxon>
    </lineage>
</organism>
<gene>
    <name evidence="2" type="ORF">EI427_01830</name>
</gene>
<reference evidence="2 3" key="1">
    <citation type="submission" date="2018-12" db="EMBL/GenBank/DDBJ databases">
        <title>Flammeovirga pectinis sp. nov., isolated from the gut of the Korean scallop, Patinopecten yessoensis.</title>
        <authorList>
            <person name="Bae J.-W."/>
            <person name="Jeong Y.-S."/>
            <person name="Kang W."/>
        </authorList>
    </citation>
    <scope>NUCLEOTIDE SEQUENCE [LARGE SCALE GENOMIC DNA]</scope>
    <source>
        <strain evidence="2 3">L12M1</strain>
    </source>
</reference>
<evidence type="ECO:0008006" key="4">
    <source>
        <dbReference type="Google" id="ProtNLM"/>
    </source>
</evidence>
<feature type="signal peptide" evidence="1">
    <location>
        <begin position="1"/>
        <end position="19"/>
    </location>
</feature>
<feature type="chain" id="PRO_5018533861" description="Outer membrane protein beta-barrel domain-containing protein" evidence="1">
    <location>
        <begin position="20"/>
        <end position="181"/>
    </location>
</feature>
<evidence type="ECO:0000313" key="2">
    <source>
        <dbReference type="EMBL" id="AZQ60999.1"/>
    </source>
</evidence>
<dbReference type="Proteomes" id="UP000267268">
    <property type="component" value="Chromosome 1"/>
</dbReference>
<keyword evidence="3" id="KW-1185">Reference proteome</keyword>